<name>A0A9W7EPL1_9STRA</name>
<feature type="region of interest" description="Disordered" evidence="5">
    <location>
        <begin position="477"/>
        <end position="502"/>
    </location>
</feature>
<evidence type="ECO:0000313" key="7">
    <source>
        <dbReference type="EMBL" id="GMH86853.1"/>
    </source>
</evidence>
<evidence type="ECO:0000313" key="8">
    <source>
        <dbReference type="Proteomes" id="UP001162640"/>
    </source>
</evidence>
<proteinExistence type="inferred from homology"/>
<evidence type="ECO:0000256" key="4">
    <source>
        <dbReference type="RuleBase" id="RU004020"/>
    </source>
</evidence>
<dbReference type="GO" id="GO:0003700">
    <property type="term" value="F:DNA-binding transcription factor activity"/>
    <property type="evidence" value="ECO:0007669"/>
    <property type="project" value="InterPro"/>
</dbReference>
<dbReference type="GO" id="GO:0043565">
    <property type="term" value="F:sequence-specific DNA binding"/>
    <property type="evidence" value="ECO:0007669"/>
    <property type="project" value="InterPro"/>
</dbReference>
<comment type="subcellular location">
    <subcellularLocation>
        <location evidence="1">Nucleus</location>
    </subcellularLocation>
</comment>
<dbReference type="PANTHER" id="PTHR10015">
    <property type="entry name" value="HEAT SHOCK TRANSCRIPTION FACTOR"/>
    <property type="match status" value="1"/>
</dbReference>
<dbReference type="SUPFAM" id="SSF46785">
    <property type="entry name" value="Winged helix' DNA-binding domain"/>
    <property type="match status" value="1"/>
</dbReference>
<feature type="region of interest" description="Disordered" evidence="5">
    <location>
        <begin position="69"/>
        <end position="102"/>
    </location>
</feature>
<protein>
    <recommendedName>
        <fullName evidence="6">HSF-type DNA-binding domain-containing protein</fullName>
    </recommendedName>
</protein>
<keyword evidence="2" id="KW-0238">DNA-binding</keyword>
<dbReference type="Gene3D" id="1.10.10.10">
    <property type="entry name" value="Winged helix-like DNA-binding domain superfamily/Winged helix DNA-binding domain"/>
    <property type="match status" value="1"/>
</dbReference>
<feature type="region of interest" description="Disordered" evidence="5">
    <location>
        <begin position="377"/>
        <end position="398"/>
    </location>
</feature>
<accession>A0A9W7EPL1</accession>
<organism evidence="7 8">
    <name type="scientific">Triparma laevis f. inornata</name>
    <dbReference type="NCBI Taxonomy" id="1714386"/>
    <lineage>
        <taxon>Eukaryota</taxon>
        <taxon>Sar</taxon>
        <taxon>Stramenopiles</taxon>
        <taxon>Ochrophyta</taxon>
        <taxon>Bolidophyceae</taxon>
        <taxon>Parmales</taxon>
        <taxon>Triparmaceae</taxon>
        <taxon>Triparma</taxon>
    </lineage>
</organism>
<comment type="caution">
    <text evidence="7">The sequence shown here is derived from an EMBL/GenBank/DDBJ whole genome shotgun (WGS) entry which is preliminary data.</text>
</comment>
<evidence type="ECO:0000256" key="1">
    <source>
        <dbReference type="ARBA" id="ARBA00004123"/>
    </source>
</evidence>
<feature type="region of interest" description="Disordered" evidence="5">
    <location>
        <begin position="1"/>
        <end position="55"/>
    </location>
</feature>
<feature type="compositionally biased region" description="Low complexity" evidence="5">
    <location>
        <begin position="493"/>
        <end position="502"/>
    </location>
</feature>
<dbReference type="EMBL" id="BLQM01000384">
    <property type="protein sequence ID" value="GMH86853.1"/>
    <property type="molecule type" value="Genomic_DNA"/>
</dbReference>
<gene>
    <name evidence="7" type="ORF">TL16_g10671</name>
</gene>
<evidence type="ECO:0000256" key="3">
    <source>
        <dbReference type="ARBA" id="ARBA00023242"/>
    </source>
</evidence>
<evidence type="ECO:0000259" key="6">
    <source>
        <dbReference type="SMART" id="SM00415"/>
    </source>
</evidence>
<reference evidence="8" key="1">
    <citation type="journal article" date="2023" name="Commun. Biol.">
        <title>Genome analysis of Parmales, the sister group of diatoms, reveals the evolutionary specialization of diatoms from phago-mixotrophs to photoautotrophs.</title>
        <authorList>
            <person name="Ban H."/>
            <person name="Sato S."/>
            <person name="Yoshikawa S."/>
            <person name="Yamada K."/>
            <person name="Nakamura Y."/>
            <person name="Ichinomiya M."/>
            <person name="Sato N."/>
            <person name="Blanc-Mathieu R."/>
            <person name="Endo H."/>
            <person name="Kuwata A."/>
            <person name="Ogata H."/>
        </authorList>
    </citation>
    <scope>NUCLEOTIDE SEQUENCE [LARGE SCALE GENOMIC DNA]</scope>
</reference>
<dbReference type="PRINTS" id="PR00056">
    <property type="entry name" value="HSFDOMAIN"/>
</dbReference>
<dbReference type="InterPro" id="IPR036390">
    <property type="entry name" value="WH_DNA-bd_sf"/>
</dbReference>
<dbReference type="Proteomes" id="UP001162640">
    <property type="component" value="Unassembled WGS sequence"/>
</dbReference>
<dbReference type="InterPro" id="IPR000232">
    <property type="entry name" value="HSF_DNA-bd"/>
</dbReference>
<dbReference type="SMART" id="SM00415">
    <property type="entry name" value="HSF"/>
    <property type="match status" value="1"/>
</dbReference>
<comment type="similarity">
    <text evidence="4">Belongs to the HSF family.</text>
</comment>
<keyword evidence="3" id="KW-0539">Nucleus</keyword>
<dbReference type="PANTHER" id="PTHR10015:SF206">
    <property type="entry name" value="HSF-TYPE DNA-BINDING DOMAIN-CONTAINING PROTEIN"/>
    <property type="match status" value="1"/>
</dbReference>
<sequence>MRPRRTSKGSSDPDFHFTPLTRDVRTTSLPPSSSSSSGGNPPAPPPGGNTPSYVNLGYSAAQTAIHSSQYSNSLKRSGSSNSLSASPGLGPKSAADSTSNPFPRKLMEMLTKEDESIVTWLPQGNAFCVRNSERFVSEILPQYFRHTKLTSFQRQLNLYGFRRITKGPDSGAYRHDFFLRDQPELCLQMKRTKQKGSPQLRPSPRLPGSSVHVSHSIGIPSNQRASPTDRDLASSPSGFDLDGGHYGQHRPISPGMHLPQAAFSAPAAGGHGMMHYEAAMRRAHQFGNASNFPNSPSFPTHPSPSQPMTALGMMHPPTHPPSLSTPTSVLSSSMLARNAFNFSAFEHQQRMQSEIRSREIQAQDLYDRERQASALASAGDYAEEVKKRTESGDGSGGGMGMGMGMGMGPPDLRWNISTGDQIGGLEQQVSENYGGHRHNQSPSIIPLSNPARFARPPPTHTAKRILLRKLPLSRRQPHPVHLHPIHRPPPPRLFLRPTYGNR</sequence>
<feature type="region of interest" description="Disordered" evidence="5">
    <location>
        <begin position="191"/>
        <end position="246"/>
    </location>
</feature>
<dbReference type="GO" id="GO:0005634">
    <property type="term" value="C:nucleus"/>
    <property type="evidence" value="ECO:0007669"/>
    <property type="project" value="UniProtKB-SubCell"/>
</dbReference>
<evidence type="ECO:0000256" key="5">
    <source>
        <dbReference type="SAM" id="MobiDB-lite"/>
    </source>
</evidence>
<feature type="compositionally biased region" description="Low complexity" evidence="5">
    <location>
        <begin position="26"/>
        <end position="40"/>
    </location>
</feature>
<feature type="compositionally biased region" description="Low complexity" evidence="5">
    <location>
        <begin position="71"/>
        <end position="90"/>
    </location>
</feature>
<dbReference type="InterPro" id="IPR036388">
    <property type="entry name" value="WH-like_DNA-bd_sf"/>
</dbReference>
<evidence type="ECO:0000256" key="2">
    <source>
        <dbReference type="ARBA" id="ARBA00023125"/>
    </source>
</evidence>
<dbReference type="AlphaFoldDB" id="A0A9W7EPL1"/>
<feature type="compositionally biased region" description="Basic residues" evidence="5">
    <location>
        <begin position="477"/>
        <end position="486"/>
    </location>
</feature>
<dbReference type="FunFam" id="1.10.10.10:FF:000479">
    <property type="entry name" value="Predicted protein"/>
    <property type="match status" value="1"/>
</dbReference>
<feature type="domain" description="HSF-type DNA-binding" evidence="6">
    <location>
        <begin position="98"/>
        <end position="192"/>
    </location>
</feature>
<dbReference type="Pfam" id="PF00447">
    <property type="entry name" value="HSF_DNA-bind"/>
    <property type="match status" value="1"/>
</dbReference>